<keyword evidence="3" id="KW-1185">Reference proteome</keyword>
<feature type="transmembrane region" description="Helical" evidence="1">
    <location>
        <begin position="84"/>
        <end position="102"/>
    </location>
</feature>
<protein>
    <submittedName>
        <fullName evidence="2">Stage II sporulation protein M</fullName>
    </submittedName>
</protein>
<keyword evidence="1" id="KW-1133">Transmembrane helix</keyword>
<proteinExistence type="predicted"/>
<evidence type="ECO:0000313" key="3">
    <source>
        <dbReference type="Proteomes" id="UP000610862"/>
    </source>
</evidence>
<dbReference type="EMBL" id="JACRTA010000002">
    <property type="protein sequence ID" value="MBC8568385.1"/>
    <property type="molecule type" value="Genomic_DNA"/>
</dbReference>
<accession>A0A926E5U4</accession>
<dbReference type="InterPro" id="IPR002798">
    <property type="entry name" value="SpoIIM-like"/>
</dbReference>
<reference evidence="2" key="1">
    <citation type="submission" date="2020-08" db="EMBL/GenBank/DDBJ databases">
        <title>Genome public.</title>
        <authorList>
            <person name="Liu C."/>
            <person name="Sun Q."/>
        </authorList>
    </citation>
    <scope>NUCLEOTIDE SEQUENCE</scope>
    <source>
        <strain evidence="2">NSJ-24</strain>
    </source>
</reference>
<dbReference type="Proteomes" id="UP000610862">
    <property type="component" value="Unassembled WGS sequence"/>
</dbReference>
<organism evidence="2 3">
    <name type="scientific">Lentihominibacter hominis</name>
    <dbReference type="NCBI Taxonomy" id="2763645"/>
    <lineage>
        <taxon>Bacteria</taxon>
        <taxon>Bacillati</taxon>
        <taxon>Bacillota</taxon>
        <taxon>Clostridia</taxon>
        <taxon>Peptostreptococcales</taxon>
        <taxon>Anaerovoracaceae</taxon>
        <taxon>Lentihominibacter</taxon>
    </lineage>
</organism>
<feature type="transmembrane region" description="Helical" evidence="1">
    <location>
        <begin position="152"/>
        <end position="177"/>
    </location>
</feature>
<keyword evidence="1" id="KW-0812">Transmembrane</keyword>
<name>A0A926E5U4_9FIRM</name>
<feature type="transmembrane region" description="Helical" evidence="1">
    <location>
        <begin position="7"/>
        <end position="28"/>
    </location>
</feature>
<dbReference type="AlphaFoldDB" id="A0A926E5U4"/>
<evidence type="ECO:0000256" key="1">
    <source>
        <dbReference type="SAM" id="Phobius"/>
    </source>
</evidence>
<sequence length="178" mass="19568">MKKSATIFIFIFMTGLFAGIFFSTNLSYENNEYLSSLLLASFTDNAAGFGKIFFSALVSNFILMLIMLPAIVTKFLCPIPPVILWFKSFSIGFCSGLVYLNANNAILISLTKIFPPNLFIIPAFLIISTVIFHCSTSEAIKKNRPYQENKSLLILTAISVILVLAGCITESICHSAAL</sequence>
<gene>
    <name evidence="2" type="ORF">H8692_06415</name>
</gene>
<dbReference type="Pfam" id="PF01944">
    <property type="entry name" value="SpoIIM"/>
    <property type="match status" value="1"/>
</dbReference>
<feature type="transmembrane region" description="Helical" evidence="1">
    <location>
        <begin position="48"/>
        <end position="72"/>
    </location>
</feature>
<evidence type="ECO:0000313" key="2">
    <source>
        <dbReference type="EMBL" id="MBC8568385.1"/>
    </source>
</evidence>
<feature type="transmembrane region" description="Helical" evidence="1">
    <location>
        <begin position="114"/>
        <end position="132"/>
    </location>
</feature>
<comment type="caution">
    <text evidence="2">The sequence shown here is derived from an EMBL/GenBank/DDBJ whole genome shotgun (WGS) entry which is preliminary data.</text>
</comment>
<keyword evidence="1" id="KW-0472">Membrane</keyword>